<feature type="region of interest" description="Disordered" evidence="1">
    <location>
        <begin position="1"/>
        <end position="127"/>
    </location>
</feature>
<accession>W2TDW6</accession>
<gene>
    <name evidence="2" type="ORF">NECAME_18131</name>
</gene>
<evidence type="ECO:0000256" key="1">
    <source>
        <dbReference type="SAM" id="MobiDB-lite"/>
    </source>
</evidence>
<dbReference type="EMBL" id="KI659516">
    <property type="protein sequence ID" value="ETN79381.1"/>
    <property type="molecule type" value="Genomic_DNA"/>
</dbReference>
<name>W2TDW6_NECAM</name>
<feature type="region of interest" description="Disordered" evidence="1">
    <location>
        <begin position="167"/>
        <end position="192"/>
    </location>
</feature>
<evidence type="ECO:0000313" key="2">
    <source>
        <dbReference type="EMBL" id="ETN79381.1"/>
    </source>
</evidence>
<dbReference type="KEGG" id="nai:NECAME_18131"/>
<protein>
    <submittedName>
        <fullName evidence="2">Uncharacterized protein</fullName>
    </submittedName>
</protein>
<keyword evidence="3" id="KW-1185">Reference proteome</keyword>
<dbReference type="AlphaFoldDB" id="W2TDW6"/>
<evidence type="ECO:0000313" key="3">
    <source>
        <dbReference type="Proteomes" id="UP000053676"/>
    </source>
</evidence>
<reference evidence="3" key="1">
    <citation type="journal article" date="2014" name="Nat. Genet.">
        <title>Genome of the human hookworm Necator americanus.</title>
        <authorList>
            <person name="Tang Y.T."/>
            <person name="Gao X."/>
            <person name="Rosa B.A."/>
            <person name="Abubucker S."/>
            <person name="Hallsworth-Pepin K."/>
            <person name="Martin J."/>
            <person name="Tyagi R."/>
            <person name="Heizer E."/>
            <person name="Zhang X."/>
            <person name="Bhonagiri-Palsikar V."/>
            <person name="Minx P."/>
            <person name="Warren W.C."/>
            <person name="Wang Q."/>
            <person name="Zhan B."/>
            <person name="Hotez P.J."/>
            <person name="Sternberg P.W."/>
            <person name="Dougall A."/>
            <person name="Gaze S.T."/>
            <person name="Mulvenna J."/>
            <person name="Sotillo J."/>
            <person name="Ranganathan S."/>
            <person name="Rabelo E.M."/>
            <person name="Wilson R.K."/>
            <person name="Felgner P.L."/>
            <person name="Bethony J."/>
            <person name="Hawdon J.M."/>
            <person name="Gasser R.B."/>
            <person name="Loukas A."/>
            <person name="Mitreva M."/>
        </authorList>
    </citation>
    <scope>NUCLEOTIDE SEQUENCE [LARGE SCALE GENOMIC DNA]</scope>
</reference>
<organism evidence="2 3">
    <name type="scientific">Necator americanus</name>
    <name type="common">Human hookworm</name>
    <dbReference type="NCBI Taxonomy" id="51031"/>
    <lineage>
        <taxon>Eukaryota</taxon>
        <taxon>Metazoa</taxon>
        <taxon>Ecdysozoa</taxon>
        <taxon>Nematoda</taxon>
        <taxon>Chromadorea</taxon>
        <taxon>Rhabditida</taxon>
        <taxon>Rhabditina</taxon>
        <taxon>Rhabditomorpha</taxon>
        <taxon>Strongyloidea</taxon>
        <taxon>Ancylostomatidae</taxon>
        <taxon>Bunostominae</taxon>
        <taxon>Necator</taxon>
    </lineage>
</organism>
<sequence length="192" mass="21984">MRQARADQADANERERACNEKNERTDPRSEQHAKRHDGNGLRGKAAVERLEQHPARREHHAGRDGAQAALERQLPRGALITAPDMRDAVDEDSGWQQERGGRHERAPEAGNLPADQRDEQRARTRGHARNREIGGELRMRHPRMHFDDLALNLGDDRLAAADRHERKWHENGGQLTEQARVHRAPRRIATYS</sequence>
<feature type="compositionally biased region" description="Basic and acidic residues" evidence="1">
    <location>
        <begin position="1"/>
        <end position="55"/>
    </location>
</feature>
<dbReference type="Proteomes" id="UP000053676">
    <property type="component" value="Unassembled WGS sequence"/>
</dbReference>
<proteinExistence type="predicted"/>